<sequence>MRWLKKREVVIYFLLHKKFGSNTFNLGEALDVLSPYFSKKVSISSIKYLTKLGLIYKLDPLTYRLLNFEEYIYLVSFPYLKRRAKIRQRLHRRIQ</sequence>
<reference evidence="1 2" key="1">
    <citation type="submission" date="2018-05" db="EMBL/GenBank/DDBJ databases">
        <title>Complete Genome Sequences of Extremely Thermoacidophilic, Metal-Mobilizing Type-Strain Members of the Archaeal Family Sulfolobaceae: Acidianus brierleyi DSM-1651T, Acidianus sulfidivorans DSM-18786T, Metallosphaera hakonensis DSM-7519T, and Metallosphaera prunae DSM-10039T.</title>
        <authorList>
            <person name="Counts J.A."/>
            <person name="Kelly R.M."/>
        </authorList>
    </citation>
    <scope>NUCLEOTIDE SEQUENCE [LARGE SCALE GENOMIC DNA]</scope>
    <source>
        <strain evidence="1 2">JP7</strain>
    </source>
</reference>
<evidence type="ECO:0000313" key="2">
    <source>
        <dbReference type="Proteomes" id="UP000248410"/>
    </source>
</evidence>
<organism evidence="1 2">
    <name type="scientific">Acidianus sulfidivorans JP7</name>
    <dbReference type="NCBI Taxonomy" id="619593"/>
    <lineage>
        <taxon>Archaea</taxon>
        <taxon>Thermoproteota</taxon>
        <taxon>Thermoprotei</taxon>
        <taxon>Sulfolobales</taxon>
        <taxon>Sulfolobaceae</taxon>
        <taxon>Acidianus</taxon>
    </lineage>
</organism>
<accession>A0A2U9IP84</accession>
<name>A0A2U9IP84_9CREN</name>
<dbReference type="EMBL" id="CP029288">
    <property type="protein sequence ID" value="AWR97813.1"/>
    <property type="molecule type" value="Genomic_DNA"/>
</dbReference>
<dbReference type="AlphaFoldDB" id="A0A2U9IP84"/>
<gene>
    <name evidence="1" type="ORF">DFR86_09825</name>
</gene>
<dbReference type="KEGG" id="asul:DFR86_09825"/>
<evidence type="ECO:0000313" key="1">
    <source>
        <dbReference type="EMBL" id="AWR97813.1"/>
    </source>
</evidence>
<dbReference type="Proteomes" id="UP000248410">
    <property type="component" value="Chromosome"/>
</dbReference>
<proteinExistence type="predicted"/>
<protein>
    <submittedName>
        <fullName evidence="1">Uncharacterized protein</fullName>
    </submittedName>
</protein>
<keyword evidence="2" id="KW-1185">Reference proteome</keyword>